<evidence type="ECO:0000313" key="3">
    <source>
        <dbReference type="Proteomes" id="UP000316360"/>
    </source>
</evidence>
<dbReference type="GO" id="GO:0003872">
    <property type="term" value="F:6-phosphofructokinase activity"/>
    <property type="evidence" value="ECO:0007669"/>
    <property type="project" value="InterPro"/>
</dbReference>
<dbReference type="AlphaFoldDB" id="A0A523RT37"/>
<dbReference type="InterPro" id="IPR035966">
    <property type="entry name" value="PKF_sf"/>
</dbReference>
<dbReference type="SUPFAM" id="SSF53784">
    <property type="entry name" value="Phosphofructokinase"/>
    <property type="match status" value="1"/>
</dbReference>
<organism evidence="2 3">
    <name type="scientific">Aerophobetes bacterium</name>
    <dbReference type="NCBI Taxonomy" id="2030807"/>
    <lineage>
        <taxon>Bacteria</taxon>
        <taxon>Candidatus Aerophobota</taxon>
    </lineage>
</organism>
<name>A0A523RT37_UNCAE</name>
<comment type="caution">
    <text evidence="2">The sequence shown here is derived from an EMBL/GenBank/DDBJ whole genome shotgun (WGS) entry which is preliminary data.</text>
</comment>
<feature type="region of interest" description="Disordered" evidence="1">
    <location>
        <begin position="1"/>
        <end position="20"/>
    </location>
</feature>
<feature type="compositionally biased region" description="Basic and acidic residues" evidence="1">
    <location>
        <begin position="7"/>
        <end position="20"/>
    </location>
</feature>
<evidence type="ECO:0000313" key="2">
    <source>
        <dbReference type="EMBL" id="TET08918.1"/>
    </source>
</evidence>
<dbReference type="Proteomes" id="UP000316360">
    <property type="component" value="Unassembled WGS sequence"/>
</dbReference>
<gene>
    <name evidence="2" type="ORF">E3J84_05680</name>
</gene>
<proteinExistence type="predicted"/>
<reference evidence="2 3" key="1">
    <citation type="submission" date="2019-03" db="EMBL/GenBank/DDBJ databases">
        <title>Metabolic potential of uncultured bacteria and archaea associated with petroleum seepage in deep-sea sediments.</title>
        <authorList>
            <person name="Dong X."/>
            <person name="Hubert C."/>
        </authorList>
    </citation>
    <scope>NUCLEOTIDE SEQUENCE [LARGE SCALE GENOMIC DNA]</scope>
    <source>
        <strain evidence="2">E44_bin7</strain>
    </source>
</reference>
<evidence type="ECO:0008006" key="4">
    <source>
        <dbReference type="Google" id="ProtNLM"/>
    </source>
</evidence>
<evidence type="ECO:0000256" key="1">
    <source>
        <dbReference type="SAM" id="MobiDB-lite"/>
    </source>
</evidence>
<protein>
    <recommendedName>
        <fullName evidence="4">Phosphofructokinase domain-containing protein</fullName>
    </recommendedName>
</protein>
<accession>A0A523RT37</accession>
<dbReference type="EMBL" id="SOKJ01000325">
    <property type="protein sequence ID" value="TET08918.1"/>
    <property type="molecule type" value="Genomic_DNA"/>
</dbReference>
<sequence>MVVKGIARSERPGTRQRREAAYVSQVDRKEAYQVGRYAAKMALAGESDFMSTIVRMPKDAYEVTYDKVPLSAAANSERKFPKEWIISDGIDVTDAFVNWARPLIGGPLPKFARFEEIYAPIRCNKYRPAA</sequence>
<dbReference type="Gene3D" id="3.40.50.450">
    <property type="match status" value="1"/>
</dbReference>